<organism evidence="2 3">
    <name type="scientific">Camellia sinensis</name>
    <name type="common">Tea plant</name>
    <name type="synonym">Thea sinensis</name>
    <dbReference type="NCBI Taxonomy" id="4442"/>
    <lineage>
        <taxon>Eukaryota</taxon>
        <taxon>Viridiplantae</taxon>
        <taxon>Streptophyta</taxon>
        <taxon>Embryophyta</taxon>
        <taxon>Tracheophyta</taxon>
        <taxon>Spermatophyta</taxon>
        <taxon>Magnoliopsida</taxon>
        <taxon>eudicotyledons</taxon>
        <taxon>Gunneridae</taxon>
        <taxon>Pentapetalae</taxon>
        <taxon>asterids</taxon>
        <taxon>Ericales</taxon>
        <taxon>Theaceae</taxon>
        <taxon>Camellia</taxon>
    </lineage>
</organism>
<sequence length="248" mass="28286">MSQIISQKICRRTPARIHYWNCVVKSVYDAECVCSYSVGKLQFPDICHKHYRSPSLQHFSTSSKTESVCWDRSSHTVLLRKLEVALKDHQETYNDFRNLYGFPNQSLMSTLLLELSYSSDPHWLEKACDLVFLIQKEKSDLVRSDFLIKLSLSLARAQMPVSASMIFRLMLEKESLPPANILGLVVMHMVKTQVGAYPALNILIELCDRFQHSSANRSASTKLIKPDTMIFNLVLDACVRFGSSFNGQ</sequence>
<dbReference type="PANTHER" id="PTHR46598:SF3">
    <property type="entry name" value="OS07G0495300 PROTEIN"/>
    <property type="match status" value="1"/>
</dbReference>
<evidence type="ECO:0000313" key="3">
    <source>
        <dbReference type="Proteomes" id="UP000593564"/>
    </source>
</evidence>
<evidence type="ECO:0008006" key="4">
    <source>
        <dbReference type="Google" id="ProtNLM"/>
    </source>
</evidence>
<reference evidence="3" key="1">
    <citation type="journal article" date="2020" name="Nat. Commun.">
        <title>Genome assembly of wild tea tree DASZ reveals pedigree and selection history of tea varieties.</title>
        <authorList>
            <person name="Zhang W."/>
            <person name="Zhang Y."/>
            <person name="Qiu H."/>
            <person name="Guo Y."/>
            <person name="Wan H."/>
            <person name="Zhang X."/>
            <person name="Scossa F."/>
            <person name="Alseekh S."/>
            <person name="Zhang Q."/>
            <person name="Wang P."/>
            <person name="Xu L."/>
            <person name="Schmidt M.H."/>
            <person name="Jia X."/>
            <person name="Li D."/>
            <person name="Zhu A."/>
            <person name="Guo F."/>
            <person name="Chen W."/>
            <person name="Ni D."/>
            <person name="Usadel B."/>
            <person name="Fernie A.R."/>
            <person name="Wen W."/>
        </authorList>
    </citation>
    <scope>NUCLEOTIDE SEQUENCE [LARGE SCALE GENOMIC DNA]</scope>
    <source>
        <strain evidence="3">cv. G240</strain>
    </source>
</reference>
<evidence type="ECO:0000256" key="1">
    <source>
        <dbReference type="ARBA" id="ARBA00007626"/>
    </source>
</evidence>
<reference evidence="2 3" key="2">
    <citation type="submission" date="2020-07" db="EMBL/GenBank/DDBJ databases">
        <title>Genome assembly of wild tea tree DASZ reveals pedigree and selection history of tea varieties.</title>
        <authorList>
            <person name="Zhang W."/>
        </authorList>
    </citation>
    <scope>NUCLEOTIDE SEQUENCE [LARGE SCALE GENOMIC DNA]</scope>
    <source>
        <strain evidence="3">cv. G240</strain>
        <tissue evidence="2">Leaf</tissue>
    </source>
</reference>
<keyword evidence="3" id="KW-1185">Reference proteome</keyword>
<dbReference type="Proteomes" id="UP000593564">
    <property type="component" value="Unassembled WGS sequence"/>
</dbReference>
<dbReference type="PANTHER" id="PTHR46598">
    <property type="entry name" value="BNAC05G43320D PROTEIN"/>
    <property type="match status" value="1"/>
</dbReference>
<name>A0A7J7G5B2_CAMSI</name>
<proteinExistence type="inferred from homology"/>
<gene>
    <name evidence="2" type="ORF">HYC85_026896</name>
</gene>
<accession>A0A7J7G5B2</accession>
<dbReference type="AlphaFoldDB" id="A0A7J7G5B2"/>
<dbReference type="EMBL" id="JACBKZ010000013">
    <property type="protein sequence ID" value="KAF5935767.1"/>
    <property type="molecule type" value="Genomic_DNA"/>
</dbReference>
<evidence type="ECO:0000313" key="2">
    <source>
        <dbReference type="EMBL" id="KAF5935767.1"/>
    </source>
</evidence>
<protein>
    <recommendedName>
        <fullName evidence="4">Pentatricopeptide repeat-containing protein</fullName>
    </recommendedName>
</protein>
<comment type="caution">
    <text evidence="2">The sequence shown here is derived from an EMBL/GenBank/DDBJ whole genome shotgun (WGS) entry which is preliminary data.</text>
</comment>
<comment type="similarity">
    <text evidence="1">Belongs to the PPR family. P subfamily.</text>
</comment>